<dbReference type="GeneID" id="110241736"/>
<sequence>MKTSLNYIILNLAILDAITGFLAIFCTLSKDVEGDLAAPMLEQAYNKSSIAAEVVCKIEAAFWLGSSISPFLLIGMAYERYKAIVHPLSRLHGIAIQKVVKILCFSWIGGFIYFIVDLAVVKYDSTKSSCVVVSNSWFNNQAYHIGLLISFYIIPFIVILFLYLRIIIALRRQDKQILGTQRAEAQTARTRTRNRGIVVVLMATIIFCICVCIPQGLYLASVIVKTLFNPSEIRLFHDIYVTLVAFNCAFNPFVYFIFIKSFRDGFKIAFKLKQNDGNTVCNLNKVKISQVAASRINAQTAHNEFQPQQLDSNCLPNV</sequence>
<dbReference type="PRINTS" id="PR00237">
    <property type="entry name" value="GPCRRHODOPSN"/>
</dbReference>
<name>A0A913XEM7_EXADI</name>
<reference evidence="7" key="1">
    <citation type="submission" date="2022-11" db="UniProtKB">
        <authorList>
            <consortium name="EnsemblMetazoa"/>
        </authorList>
    </citation>
    <scope>IDENTIFICATION</scope>
</reference>
<dbReference type="Proteomes" id="UP000887567">
    <property type="component" value="Unplaced"/>
</dbReference>
<evidence type="ECO:0000313" key="7">
    <source>
        <dbReference type="EnsemblMetazoa" id="XP_020903284.1"/>
    </source>
</evidence>
<dbReference type="KEGG" id="epa:110241736"/>
<evidence type="ECO:0000256" key="4">
    <source>
        <dbReference type="ARBA" id="ARBA00023136"/>
    </source>
</evidence>
<evidence type="ECO:0000259" key="6">
    <source>
        <dbReference type="PROSITE" id="PS50262"/>
    </source>
</evidence>
<feature type="domain" description="G-protein coupled receptors family 1 profile" evidence="6">
    <location>
        <begin position="1"/>
        <end position="255"/>
    </location>
</feature>
<feature type="transmembrane region" description="Helical" evidence="5">
    <location>
        <begin position="141"/>
        <end position="164"/>
    </location>
</feature>
<dbReference type="InterPro" id="IPR000276">
    <property type="entry name" value="GPCR_Rhodpsn"/>
</dbReference>
<feature type="transmembrane region" description="Helical" evidence="5">
    <location>
        <begin position="239"/>
        <end position="258"/>
    </location>
</feature>
<dbReference type="Gene3D" id="1.20.1070.10">
    <property type="entry name" value="Rhodopsin 7-helix transmembrane proteins"/>
    <property type="match status" value="1"/>
</dbReference>
<feature type="transmembrane region" description="Helical" evidence="5">
    <location>
        <begin position="197"/>
        <end position="219"/>
    </location>
</feature>
<evidence type="ECO:0000313" key="8">
    <source>
        <dbReference type="Proteomes" id="UP000887567"/>
    </source>
</evidence>
<keyword evidence="8" id="KW-1185">Reference proteome</keyword>
<dbReference type="CDD" id="cd00637">
    <property type="entry name" value="7tm_classA_rhodopsin-like"/>
    <property type="match status" value="1"/>
</dbReference>
<protein>
    <recommendedName>
        <fullName evidence="6">G-protein coupled receptors family 1 profile domain-containing protein</fullName>
    </recommendedName>
</protein>
<dbReference type="OrthoDB" id="6151005at2759"/>
<dbReference type="PROSITE" id="PS50262">
    <property type="entry name" value="G_PROTEIN_RECEP_F1_2"/>
    <property type="match status" value="1"/>
</dbReference>
<evidence type="ECO:0000256" key="3">
    <source>
        <dbReference type="ARBA" id="ARBA00022989"/>
    </source>
</evidence>
<dbReference type="RefSeq" id="XP_020903284.1">
    <property type="nucleotide sequence ID" value="XM_021047625.2"/>
</dbReference>
<accession>A0A913XEM7</accession>
<organism evidence="7 8">
    <name type="scientific">Exaiptasia diaphana</name>
    <name type="common">Tropical sea anemone</name>
    <name type="synonym">Aiptasia pulchella</name>
    <dbReference type="NCBI Taxonomy" id="2652724"/>
    <lineage>
        <taxon>Eukaryota</taxon>
        <taxon>Metazoa</taxon>
        <taxon>Cnidaria</taxon>
        <taxon>Anthozoa</taxon>
        <taxon>Hexacorallia</taxon>
        <taxon>Actiniaria</taxon>
        <taxon>Aiptasiidae</taxon>
        <taxon>Exaiptasia</taxon>
    </lineage>
</organism>
<dbReference type="EnsemblMetazoa" id="XM_021047625.2">
    <property type="protein sequence ID" value="XP_020903284.1"/>
    <property type="gene ID" value="LOC110241736"/>
</dbReference>
<dbReference type="GO" id="GO:0004930">
    <property type="term" value="F:G protein-coupled receptor activity"/>
    <property type="evidence" value="ECO:0007669"/>
    <property type="project" value="InterPro"/>
</dbReference>
<keyword evidence="3 5" id="KW-1133">Transmembrane helix</keyword>
<evidence type="ECO:0000256" key="5">
    <source>
        <dbReference type="SAM" id="Phobius"/>
    </source>
</evidence>
<feature type="transmembrane region" description="Helical" evidence="5">
    <location>
        <begin position="99"/>
        <end position="121"/>
    </location>
</feature>
<evidence type="ECO:0000256" key="1">
    <source>
        <dbReference type="ARBA" id="ARBA00004370"/>
    </source>
</evidence>
<feature type="transmembrane region" description="Helical" evidence="5">
    <location>
        <begin position="7"/>
        <end position="25"/>
    </location>
</feature>
<keyword evidence="4 5" id="KW-0472">Membrane</keyword>
<dbReference type="GO" id="GO:0016020">
    <property type="term" value="C:membrane"/>
    <property type="evidence" value="ECO:0007669"/>
    <property type="project" value="UniProtKB-SubCell"/>
</dbReference>
<proteinExistence type="predicted"/>
<dbReference type="PANTHER" id="PTHR45698">
    <property type="entry name" value="TRACE AMINE-ASSOCIATED RECEPTOR 19N-RELATED"/>
    <property type="match status" value="1"/>
</dbReference>
<dbReference type="PANTHER" id="PTHR45698:SF1">
    <property type="entry name" value="TRACE AMINE-ASSOCIATED RECEPTOR 13C-LIKE"/>
    <property type="match status" value="1"/>
</dbReference>
<evidence type="ECO:0000256" key="2">
    <source>
        <dbReference type="ARBA" id="ARBA00022692"/>
    </source>
</evidence>
<dbReference type="AlphaFoldDB" id="A0A913XEM7"/>
<dbReference type="InterPro" id="IPR017452">
    <property type="entry name" value="GPCR_Rhodpsn_7TM"/>
</dbReference>
<dbReference type="SUPFAM" id="SSF81321">
    <property type="entry name" value="Family A G protein-coupled receptor-like"/>
    <property type="match status" value="1"/>
</dbReference>
<feature type="transmembrane region" description="Helical" evidence="5">
    <location>
        <begin position="60"/>
        <end position="78"/>
    </location>
</feature>
<keyword evidence="2 5" id="KW-0812">Transmembrane</keyword>
<comment type="subcellular location">
    <subcellularLocation>
        <location evidence="1">Membrane</location>
    </subcellularLocation>
</comment>
<dbReference type="Pfam" id="PF00001">
    <property type="entry name" value="7tm_1"/>
    <property type="match status" value="1"/>
</dbReference>